<accession>A0A6J4I3J6</accession>
<dbReference type="Pfam" id="PF07045">
    <property type="entry name" value="DUF1330"/>
    <property type="match status" value="1"/>
</dbReference>
<feature type="domain" description="DUF1330" evidence="1">
    <location>
        <begin position="2"/>
        <end position="95"/>
    </location>
</feature>
<dbReference type="Gene3D" id="3.30.70.100">
    <property type="match status" value="1"/>
</dbReference>
<dbReference type="EMBL" id="CADCTN010000101">
    <property type="protein sequence ID" value="CAA9239405.1"/>
    <property type="molecule type" value="Genomic_DNA"/>
</dbReference>
<proteinExistence type="predicted"/>
<sequence>MSAYVVMIRRTVTDETEIAAYRAEAPLAREGHDVTPIVAYGALDVLEGADLDGVAINRFPSMAAAREWYDSDRYRHAMAHRHRGADYQVILVEGVDRP</sequence>
<name>A0A6J4I3J6_9ACTN</name>
<organism evidence="2">
    <name type="scientific">uncultured Blastococcus sp</name>
    <dbReference type="NCBI Taxonomy" id="217144"/>
    <lineage>
        <taxon>Bacteria</taxon>
        <taxon>Bacillati</taxon>
        <taxon>Actinomycetota</taxon>
        <taxon>Actinomycetes</taxon>
        <taxon>Geodermatophilales</taxon>
        <taxon>Geodermatophilaceae</taxon>
        <taxon>Blastococcus</taxon>
        <taxon>environmental samples</taxon>
    </lineage>
</organism>
<dbReference type="InterPro" id="IPR010753">
    <property type="entry name" value="DUF1330"/>
</dbReference>
<gene>
    <name evidence="2" type="ORF">AVDCRST_MAG52-1517</name>
</gene>
<dbReference type="SUPFAM" id="SSF54909">
    <property type="entry name" value="Dimeric alpha+beta barrel"/>
    <property type="match status" value="1"/>
</dbReference>
<protein>
    <recommendedName>
        <fullName evidence="1">DUF1330 domain-containing protein</fullName>
    </recommendedName>
</protein>
<dbReference type="InterPro" id="IPR011008">
    <property type="entry name" value="Dimeric_a/b-barrel"/>
</dbReference>
<dbReference type="AlphaFoldDB" id="A0A6J4I3J6"/>
<evidence type="ECO:0000259" key="1">
    <source>
        <dbReference type="Pfam" id="PF07045"/>
    </source>
</evidence>
<evidence type="ECO:0000313" key="2">
    <source>
        <dbReference type="EMBL" id="CAA9239405.1"/>
    </source>
</evidence>
<reference evidence="2" key="1">
    <citation type="submission" date="2020-02" db="EMBL/GenBank/DDBJ databases">
        <authorList>
            <person name="Meier V. D."/>
        </authorList>
    </citation>
    <scope>NUCLEOTIDE SEQUENCE</scope>
    <source>
        <strain evidence="2">AVDCRST_MAG52</strain>
    </source>
</reference>